<dbReference type="Proteomes" id="UP000051922">
    <property type="component" value="Unassembled WGS sequence"/>
</dbReference>
<accession>A0A0R1U158</accession>
<gene>
    <name evidence="1" type="ORF">FC50_GL000023</name>
</gene>
<dbReference type="RefSeq" id="WP_056956321.1">
    <property type="nucleotide sequence ID" value="NZ_AZFJ01000032.1"/>
</dbReference>
<sequence length="86" mass="9704">MQKIDTEELITLAMNQTGLIEIMNDYLEDLATVLGRSKRTGDTHLLEYTVQRNMGRYDSLVAMLRNNAAELTQMVDAAEGMVTNHD</sequence>
<comment type="caution">
    <text evidence="1">The sequence shown here is derived from an EMBL/GenBank/DDBJ whole genome shotgun (WGS) entry which is preliminary data.</text>
</comment>
<dbReference type="PATRIC" id="fig|1423783.4.peg.26"/>
<protein>
    <submittedName>
        <fullName evidence="1">Uncharacterized protein</fullName>
    </submittedName>
</protein>
<keyword evidence="2" id="KW-1185">Reference proteome</keyword>
<evidence type="ECO:0000313" key="1">
    <source>
        <dbReference type="EMBL" id="KRL87053.1"/>
    </source>
</evidence>
<name>A0A0R1U158_9LACO</name>
<evidence type="ECO:0000313" key="2">
    <source>
        <dbReference type="Proteomes" id="UP000051922"/>
    </source>
</evidence>
<proteinExistence type="predicted"/>
<dbReference type="EMBL" id="AZFJ01000032">
    <property type="protein sequence ID" value="KRL87053.1"/>
    <property type="molecule type" value="Genomic_DNA"/>
</dbReference>
<dbReference type="AlphaFoldDB" id="A0A0R1U158"/>
<organism evidence="1 2">
    <name type="scientific">Lacticaseibacillus pantheris DSM 15945 = JCM 12539 = NBRC 106106</name>
    <dbReference type="NCBI Taxonomy" id="1423783"/>
    <lineage>
        <taxon>Bacteria</taxon>
        <taxon>Bacillati</taxon>
        <taxon>Bacillota</taxon>
        <taxon>Bacilli</taxon>
        <taxon>Lactobacillales</taxon>
        <taxon>Lactobacillaceae</taxon>
        <taxon>Lacticaseibacillus</taxon>
    </lineage>
</organism>
<reference evidence="1 2" key="1">
    <citation type="journal article" date="2015" name="Genome Announc.">
        <title>Expanding the biotechnology potential of lactobacilli through comparative genomics of 213 strains and associated genera.</title>
        <authorList>
            <person name="Sun Z."/>
            <person name="Harris H.M."/>
            <person name="McCann A."/>
            <person name="Guo C."/>
            <person name="Argimon S."/>
            <person name="Zhang W."/>
            <person name="Yang X."/>
            <person name="Jeffery I.B."/>
            <person name="Cooney J.C."/>
            <person name="Kagawa T.F."/>
            <person name="Liu W."/>
            <person name="Song Y."/>
            <person name="Salvetti E."/>
            <person name="Wrobel A."/>
            <person name="Rasinkangas P."/>
            <person name="Parkhill J."/>
            <person name="Rea M.C."/>
            <person name="O'Sullivan O."/>
            <person name="Ritari J."/>
            <person name="Douillard F.P."/>
            <person name="Paul Ross R."/>
            <person name="Yang R."/>
            <person name="Briner A.E."/>
            <person name="Felis G.E."/>
            <person name="de Vos W.M."/>
            <person name="Barrangou R."/>
            <person name="Klaenhammer T.R."/>
            <person name="Caufield P.W."/>
            <person name="Cui Y."/>
            <person name="Zhang H."/>
            <person name="O'Toole P.W."/>
        </authorList>
    </citation>
    <scope>NUCLEOTIDE SEQUENCE [LARGE SCALE GENOMIC DNA]</scope>
    <source>
        <strain evidence="1 2">DSM 15945</strain>
    </source>
</reference>